<dbReference type="Pfam" id="PF14016">
    <property type="entry name" value="DUF4232"/>
    <property type="match status" value="1"/>
</dbReference>
<keyword evidence="3" id="KW-1185">Reference proteome</keyword>
<proteinExistence type="predicted"/>
<organism evidence="2 3">
    <name type="scientific">Actinotalea soli</name>
    <dbReference type="NCBI Taxonomy" id="2819234"/>
    <lineage>
        <taxon>Bacteria</taxon>
        <taxon>Bacillati</taxon>
        <taxon>Actinomycetota</taxon>
        <taxon>Actinomycetes</taxon>
        <taxon>Micrococcales</taxon>
        <taxon>Cellulomonadaceae</taxon>
        <taxon>Actinotalea</taxon>
    </lineage>
</organism>
<dbReference type="InterPro" id="IPR025326">
    <property type="entry name" value="DUF4232"/>
</dbReference>
<comment type="caution">
    <text evidence="2">The sequence shown here is derived from an EMBL/GenBank/DDBJ whole genome shotgun (WGS) entry which is preliminary data.</text>
</comment>
<evidence type="ECO:0000259" key="1">
    <source>
        <dbReference type="Pfam" id="PF14016"/>
    </source>
</evidence>
<gene>
    <name evidence="2" type="ORF">J4G33_06715</name>
</gene>
<accession>A0A939RTN6</accession>
<dbReference type="EMBL" id="JAGEMK010000002">
    <property type="protein sequence ID" value="MBO1751494.1"/>
    <property type="molecule type" value="Genomic_DNA"/>
</dbReference>
<name>A0A939RTN6_9CELL</name>
<evidence type="ECO:0000313" key="3">
    <source>
        <dbReference type="Proteomes" id="UP000664209"/>
    </source>
</evidence>
<evidence type="ECO:0000313" key="2">
    <source>
        <dbReference type="EMBL" id="MBO1751494.1"/>
    </source>
</evidence>
<sequence>MTTVRTALRSRRGALVAVALGVAFLLGVAAWAVAAPRLEAEGAGERQVLGGITVSADEEIVDTDEVAGTNMTGVHVTNRGRTRIELSGPRVVEVDDGLDVSVELRPASSERAVESVVLGPGEHAQIWFGLSQRQCGWGGTTVERAVRGVEVDVTSWAGTTTRTLDVELASWFAVEPPGELPVCEG</sequence>
<reference evidence="2" key="1">
    <citation type="submission" date="2021-03" db="EMBL/GenBank/DDBJ databases">
        <title>Actinotalea soli sp. nov., isolated from soil.</title>
        <authorList>
            <person name="Ping W."/>
            <person name="Zhang J."/>
        </authorList>
    </citation>
    <scope>NUCLEOTIDE SEQUENCE</scope>
    <source>
        <strain evidence="2">BY-33</strain>
    </source>
</reference>
<feature type="domain" description="DUF4232" evidence="1">
    <location>
        <begin position="63"/>
        <end position="165"/>
    </location>
</feature>
<dbReference type="RefSeq" id="WP_208055145.1">
    <property type="nucleotide sequence ID" value="NZ_JAGEMK010000002.1"/>
</dbReference>
<protein>
    <submittedName>
        <fullName evidence="2">DUF4232 domain-containing protein</fullName>
    </submittedName>
</protein>
<dbReference type="AlphaFoldDB" id="A0A939RTN6"/>
<dbReference type="Proteomes" id="UP000664209">
    <property type="component" value="Unassembled WGS sequence"/>
</dbReference>